<keyword evidence="1" id="KW-1133">Transmembrane helix</keyword>
<dbReference type="OrthoDB" id="7059483at2"/>
<evidence type="ECO:0008006" key="4">
    <source>
        <dbReference type="Google" id="ProtNLM"/>
    </source>
</evidence>
<reference evidence="2 3" key="1">
    <citation type="submission" date="2019-01" db="EMBL/GenBank/DDBJ databases">
        <title>Vibrio BEI176 sp. nov, a marine bacterium isolated from China: eastern marignal seas.</title>
        <authorList>
            <person name="Li B."/>
        </authorList>
    </citation>
    <scope>NUCLEOTIDE SEQUENCE [LARGE SCALE GENOMIC DNA]</scope>
    <source>
        <strain evidence="2 3">BEI176</strain>
    </source>
</reference>
<dbReference type="Proteomes" id="UP000297753">
    <property type="component" value="Unassembled WGS sequence"/>
</dbReference>
<comment type="caution">
    <text evidence="2">The sequence shown here is derived from an EMBL/GenBank/DDBJ whole genome shotgun (WGS) entry which is preliminary data.</text>
</comment>
<proteinExistence type="predicted"/>
<organism evidence="2 3">
    <name type="scientific">Vibrio ouci</name>
    <dbReference type="NCBI Taxonomy" id="2499078"/>
    <lineage>
        <taxon>Bacteria</taxon>
        <taxon>Pseudomonadati</taxon>
        <taxon>Pseudomonadota</taxon>
        <taxon>Gammaproteobacteria</taxon>
        <taxon>Vibrionales</taxon>
        <taxon>Vibrionaceae</taxon>
        <taxon>Vibrio</taxon>
    </lineage>
</organism>
<feature type="transmembrane region" description="Helical" evidence="1">
    <location>
        <begin position="12"/>
        <end position="30"/>
    </location>
</feature>
<protein>
    <recommendedName>
        <fullName evidence="4">DUF2489 domain-containing protein</fullName>
    </recommendedName>
</protein>
<evidence type="ECO:0000313" key="2">
    <source>
        <dbReference type="EMBL" id="TFH89055.1"/>
    </source>
</evidence>
<dbReference type="AlphaFoldDB" id="A0A4Y8W928"/>
<sequence length="175" mass="20698">MLEEVFKSRLFWFVVGAICTLFGVALKVYFANKSSNKKLFLENVTVERGKWREQLREEVSSFSALASKHYHSVKDLEGGLASKKFSLDIQELNELRVKVRLRLNPHENIDSYDTKLVRSMSRVLLQFEAQRYDRLDRELLRIERCTQHILKNEWDKSKREAITGKMEKSRHKSFT</sequence>
<keyword evidence="3" id="KW-1185">Reference proteome</keyword>
<gene>
    <name evidence="2" type="ORF">ELS82_24370</name>
</gene>
<name>A0A4Y8W928_9VIBR</name>
<keyword evidence="1" id="KW-0472">Membrane</keyword>
<evidence type="ECO:0000313" key="3">
    <source>
        <dbReference type="Proteomes" id="UP000297753"/>
    </source>
</evidence>
<accession>A0A4Y8W928</accession>
<dbReference type="RefSeq" id="WP_134837700.1">
    <property type="nucleotide sequence ID" value="NZ_SATR01000136.1"/>
</dbReference>
<evidence type="ECO:0000256" key="1">
    <source>
        <dbReference type="SAM" id="Phobius"/>
    </source>
</evidence>
<keyword evidence="1" id="KW-0812">Transmembrane</keyword>
<dbReference type="EMBL" id="SATR01000136">
    <property type="protein sequence ID" value="TFH89055.1"/>
    <property type="molecule type" value="Genomic_DNA"/>
</dbReference>